<sequence length="501" mass="56471">MEQGGINATHLRYPQNTDTVCVKDVVTQDDERIWMDNLLAVSEEPDEGWDYIDRIICNDWNLAVHGWDDTQPFVKYAWGDAPAAPKKREVEDHGGGKRHRGRRHHQQPVVDDSWKRCVEPRTYRYVYDPKGLHHTTLKYYSGATLERAVEEDGFSNHIMKLREYLEKTLNHAKKETSKGIKEHAKLGQYVAKKTSVGRDRREQRSSEKKVGGKLRGLGDGLYFMTDESSPEDEEDARVTFNTLKGVEGKGLDDSIRSKIERQPTPILPIRKVEKVSNGQNDHVTNQRESPRLKLTHALNMGSGPTNSYEKFPTHSVQVTPHNILDLTLNPLKKVTPYQRQVHDDNEILFYDRIIEKIPSKPSSAKSEPDHSPSFKVLLERSSAPHMGSRGDRSMLAEVNGKAMPLPTSVKEFPLAQELANVSKLLRDQDQKNKNKGKQGKPKQFKLGAGYVNSVGETGAKLGDPLHRGVMDRETAGAMAAELLPGVSGHKLNLPAYSQRIL</sequence>
<feature type="compositionally biased region" description="Basic and acidic residues" evidence="1">
    <location>
        <begin position="86"/>
        <end position="95"/>
    </location>
</feature>
<feature type="compositionally biased region" description="Basic residues" evidence="1">
    <location>
        <begin position="96"/>
        <end position="106"/>
    </location>
</feature>
<dbReference type="AlphaFoldDB" id="A0A7M7GFQ6"/>
<feature type="compositionally biased region" description="Basic and acidic residues" evidence="1">
    <location>
        <begin position="196"/>
        <end position="210"/>
    </location>
</feature>
<evidence type="ECO:0000313" key="2">
    <source>
        <dbReference type="EnsemblMetazoa" id="XP_003726133"/>
    </source>
</evidence>
<dbReference type="OrthoDB" id="10028763at2759"/>
<proteinExistence type="predicted"/>
<feature type="region of interest" description="Disordered" evidence="1">
    <location>
        <begin position="192"/>
        <end position="212"/>
    </location>
</feature>
<feature type="region of interest" description="Disordered" evidence="1">
    <location>
        <begin position="84"/>
        <end position="108"/>
    </location>
</feature>
<accession>A0A7M7GFQ6</accession>
<dbReference type="GeneID" id="100890428"/>
<organism evidence="2 3">
    <name type="scientific">Strongylocentrotus purpuratus</name>
    <name type="common">Purple sea urchin</name>
    <dbReference type="NCBI Taxonomy" id="7668"/>
    <lineage>
        <taxon>Eukaryota</taxon>
        <taxon>Metazoa</taxon>
        <taxon>Echinodermata</taxon>
        <taxon>Eleutherozoa</taxon>
        <taxon>Echinozoa</taxon>
        <taxon>Echinoidea</taxon>
        <taxon>Euechinoidea</taxon>
        <taxon>Echinacea</taxon>
        <taxon>Camarodonta</taxon>
        <taxon>Echinidea</taxon>
        <taxon>Strongylocentrotidae</taxon>
        <taxon>Strongylocentrotus</taxon>
    </lineage>
</organism>
<reference evidence="3" key="1">
    <citation type="submission" date="2015-02" db="EMBL/GenBank/DDBJ databases">
        <title>Genome sequencing for Strongylocentrotus purpuratus.</title>
        <authorList>
            <person name="Murali S."/>
            <person name="Liu Y."/>
            <person name="Vee V."/>
            <person name="English A."/>
            <person name="Wang M."/>
            <person name="Skinner E."/>
            <person name="Han Y."/>
            <person name="Muzny D.M."/>
            <person name="Worley K.C."/>
            <person name="Gibbs R.A."/>
        </authorList>
    </citation>
    <scope>NUCLEOTIDE SEQUENCE</scope>
</reference>
<reference evidence="2" key="2">
    <citation type="submission" date="2021-01" db="UniProtKB">
        <authorList>
            <consortium name="EnsemblMetazoa"/>
        </authorList>
    </citation>
    <scope>IDENTIFICATION</scope>
</reference>
<keyword evidence="3" id="KW-1185">Reference proteome</keyword>
<evidence type="ECO:0000256" key="1">
    <source>
        <dbReference type="SAM" id="MobiDB-lite"/>
    </source>
</evidence>
<dbReference type="KEGG" id="spu:100890428"/>
<name>A0A7M7GFQ6_STRPU</name>
<protein>
    <submittedName>
        <fullName evidence="2">Uncharacterized protein</fullName>
    </submittedName>
</protein>
<evidence type="ECO:0000313" key="3">
    <source>
        <dbReference type="Proteomes" id="UP000007110"/>
    </source>
</evidence>
<dbReference type="RefSeq" id="XP_003726133.2">
    <property type="nucleotide sequence ID" value="XM_003726085.3"/>
</dbReference>
<dbReference type="InParanoid" id="A0A7M7GFQ6"/>
<dbReference type="EnsemblMetazoa" id="XM_003726085">
    <property type="protein sequence ID" value="XP_003726133"/>
    <property type="gene ID" value="LOC100890428"/>
</dbReference>
<dbReference type="Proteomes" id="UP000007110">
    <property type="component" value="Unassembled WGS sequence"/>
</dbReference>
<dbReference type="OMA" id="CVEPRTY"/>